<sequence length="417" mass="45692">MPSSGPSTSPRIQTHRRSHSFSNEKGLGAFVSLGALPKLQRKTVPAFHFKHSRQDDSLEDDLHRHRDFAPLSIETHNLSTLHEGRFLANSQSDRPHDELTAPAVIVPFPKSSPLSCAPEDTPLLTASTSLSYPTLSCVSYRPILLSDGTRLKSSLRSPHLRVKSAPVTPLNVHFPERKEDGLESVRVFSLKARPASLCEGGDGTETETDSRFPFSRFGTNSSGPGPFPLASVVDYETAGATSTIPVPNPPPYANIYFESAALVQSEAPSYPLAPTAPHLTGTILVRNVAYEKHVAVRFTLDEWQTTSEVTARYIASVPVLPWEKTRSRTPRNAVRITENASNPSSTPLTWDRFSFDIRLDGELQERVLWFVGRYTATGEGGGEWWDNNSGLNFRVGFKAAAVKSGDRTGQTATAPDD</sequence>
<evidence type="ECO:0000313" key="4">
    <source>
        <dbReference type="Proteomes" id="UP000054166"/>
    </source>
</evidence>
<feature type="domain" description="CBM21" evidence="2">
    <location>
        <begin position="254"/>
        <end position="396"/>
    </location>
</feature>
<dbReference type="GO" id="GO:0008157">
    <property type="term" value="F:protein phosphatase 1 binding"/>
    <property type="evidence" value="ECO:0007669"/>
    <property type="project" value="TreeGrafter"/>
</dbReference>
<dbReference type="HOGENOM" id="CLU_014459_1_1_1"/>
<dbReference type="Pfam" id="PF03370">
    <property type="entry name" value="CBM_21"/>
    <property type="match status" value="1"/>
</dbReference>
<dbReference type="EMBL" id="KN832992">
    <property type="protein sequence ID" value="KIM83046.1"/>
    <property type="molecule type" value="Genomic_DNA"/>
</dbReference>
<dbReference type="PROSITE" id="PS51159">
    <property type="entry name" value="CBM21"/>
    <property type="match status" value="1"/>
</dbReference>
<proteinExistence type="predicted"/>
<dbReference type="InterPro" id="IPR050782">
    <property type="entry name" value="PP1_regulatory_subunit_3"/>
</dbReference>
<dbReference type="GO" id="GO:0000164">
    <property type="term" value="C:protein phosphatase type 1 complex"/>
    <property type="evidence" value="ECO:0007669"/>
    <property type="project" value="TreeGrafter"/>
</dbReference>
<dbReference type="InParanoid" id="A0A0C3FWV5"/>
<feature type="region of interest" description="Disordered" evidence="1">
    <location>
        <begin position="1"/>
        <end position="23"/>
    </location>
</feature>
<gene>
    <name evidence="3" type="ORF">PILCRDRAFT_449795</name>
</gene>
<organism evidence="3 4">
    <name type="scientific">Piloderma croceum (strain F 1598)</name>
    <dbReference type="NCBI Taxonomy" id="765440"/>
    <lineage>
        <taxon>Eukaryota</taxon>
        <taxon>Fungi</taxon>
        <taxon>Dikarya</taxon>
        <taxon>Basidiomycota</taxon>
        <taxon>Agaricomycotina</taxon>
        <taxon>Agaricomycetes</taxon>
        <taxon>Agaricomycetidae</taxon>
        <taxon>Atheliales</taxon>
        <taxon>Atheliaceae</taxon>
        <taxon>Piloderma</taxon>
    </lineage>
</organism>
<dbReference type="STRING" id="765440.A0A0C3FWV5"/>
<name>A0A0C3FWV5_PILCF</name>
<reference evidence="4" key="2">
    <citation type="submission" date="2015-01" db="EMBL/GenBank/DDBJ databases">
        <title>Evolutionary Origins and Diversification of the Mycorrhizal Mutualists.</title>
        <authorList>
            <consortium name="DOE Joint Genome Institute"/>
            <consortium name="Mycorrhizal Genomics Consortium"/>
            <person name="Kohler A."/>
            <person name="Kuo A."/>
            <person name="Nagy L.G."/>
            <person name="Floudas D."/>
            <person name="Copeland A."/>
            <person name="Barry K.W."/>
            <person name="Cichocki N."/>
            <person name="Veneault-Fourrey C."/>
            <person name="LaButti K."/>
            <person name="Lindquist E.A."/>
            <person name="Lipzen A."/>
            <person name="Lundell T."/>
            <person name="Morin E."/>
            <person name="Murat C."/>
            <person name="Riley R."/>
            <person name="Ohm R."/>
            <person name="Sun H."/>
            <person name="Tunlid A."/>
            <person name="Henrissat B."/>
            <person name="Grigoriev I.V."/>
            <person name="Hibbett D.S."/>
            <person name="Martin F."/>
        </authorList>
    </citation>
    <scope>NUCLEOTIDE SEQUENCE [LARGE SCALE GENOMIC DNA]</scope>
    <source>
        <strain evidence="4">F 1598</strain>
    </source>
</reference>
<dbReference type="InterPro" id="IPR005036">
    <property type="entry name" value="CBM21_dom"/>
</dbReference>
<dbReference type="GO" id="GO:0005979">
    <property type="term" value="P:regulation of glycogen biosynthetic process"/>
    <property type="evidence" value="ECO:0007669"/>
    <property type="project" value="TreeGrafter"/>
</dbReference>
<reference evidence="3 4" key="1">
    <citation type="submission" date="2014-04" db="EMBL/GenBank/DDBJ databases">
        <authorList>
            <consortium name="DOE Joint Genome Institute"/>
            <person name="Kuo A."/>
            <person name="Tarkka M."/>
            <person name="Buscot F."/>
            <person name="Kohler A."/>
            <person name="Nagy L.G."/>
            <person name="Floudas D."/>
            <person name="Copeland A."/>
            <person name="Barry K.W."/>
            <person name="Cichocki N."/>
            <person name="Veneault-Fourrey C."/>
            <person name="LaButti K."/>
            <person name="Lindquist E.A."/>
            <person name="Lipzen A."/>
            <person name="Lundell T."/>
            <person name="Morin E."/>
            <person name="Murat C."/>
            <person name="Sun H."/>
            <person name="Tunlid A."/>
            <person name="Henrissat B."/>
            <person name="Grigoriev I.V."/>
            <person name="Hibbett D.S."/>
            <person name="Martin F."/>
            <person name="Nordberg H.P."/>
            <person name="Cantor M.N."/>
            <person name="Hua S.X."/>
        </authorList>
    </citation>
    <scope>NUCLEOTIDE SEQUENCE [LARGE SCALE GENOMIC DNA]</scope>
    <source>
        <strain evidence="3 4">F 1598</strain>
    </source>
</reference>
<dbReference type="OrthoDB" id="1881at2759"/>
<protein>
    <submittedName>
        <fullName evidence="3">Carbohydrate-binding module family 21 protein</fullName>
    </submittedName>
</protein>
<evidence type="ECO:0000256" key="1">
    <source>
        <dbReference type="SAM" id="MobiDB-lite"/>
    </source>
</evidence>
<dbReference type="AlphaFoldDB" id="A0A0C3FWV5"/>
<dbReference type="GO" id="GO:2001069">
    <property type="term" value="F:glycogen binding"/>
    <property type="evidence" value="ECO:0007669"/>
    <property type="project" value="TreeGrafter"/>
</dbReference>
<accession>A0A0C3FWV5</accession>
<dbReference type="PANTHER" id="PTHR12307:SF36">
    <property type="entry name" value="GLYCOGEN-BINDING SUBUNIT 76A"/>
    <property type="match status" value="1"/>
</dbReference>
<evidence type="ECO:0000259" key="2">
    <source>
        <dbReference type="PROSITE" id="PS51159"/>
    </source>
</evidence>
<evidence type="ECO:0000313" key="3">
    <source>
        <dbReference type="EMBL" id="KIM83046.1"/>
    </source>
</evidence>
<keyword evidence="4" id="KW-1185">Reference proteome</keyword>
<dbReference type="Gene3D" id="2.60.40.2440">
    <property type="entry name" value="Carbohydrate binding type-21 domain"/>
    <property type="match status" value="1"/>
</dbReference>
<dbReference type="Proteomes" id="UP000054166">
    <property type="component" value="Unassembled WGS sequence"/>
</dbReference>
<feature type="compositionally biased region" description="Polar residues" evidence="1">
    <location>
        <begin position="1"/>
        <end position="12"/>
    </location>
</feature>
<dbReference type="InterPro" id="IPR038175">
    <property type="entry name" value="CBM21_dom_sf"/>
</dbReference>
<dbReference type="PANTHER" id="PTHR12307">
    <property type="entry name" value="PROTEIN PHOSPHATASE 1 REGULATORY SUBUNIT"/>
    <property type="match status" value="1"/>
</dbReference>